<dbReference type="RefSeq" id="WP_202956150.1">
    <property type="nucleotide sequence ID" value="NZ_JAPCID010000007.1"/>
</dbReference>
<sequence length="357" mass="37512">MAATTAERPPIGRVSPRQIVVLVLASALMVVGLVVIAPALADLPDVWSKLSTGHLGWLTFALILEALSFVGYAILFRAVSIDRDGNGTRIGFRASTEIALAGHAATRLFASAGAGGIALTAWALRKSGMEARDVAARMTTFMVLLYMVYMGALLFGGLGMYVGLIPGGGSFSLTIVPAIFGGAVIALVASAQLVQPGESRLRRWLAPVGQGVRDARRLIASGNAGLLGSLMKWGFDIACLWACFEAFGASPAFGALVLGYFIGMLANTLPLPGGVGGVDGGMIGAFIAFGVDPGTAIVAVLAYRFFSFWLPIAPGAVAFATLRRTVARWEAEDAGEREPERRKRERAHRGALCHQYS</sequence>
<dbReference type="InterPro" id="IPR022791">
    <property type="entry name" value="L-PG_synthase/AglD"/>
</dbReference>
<comment type="subcellular location">
    <subcellularLocation>
        <location evidence="1">Cell membrane</location>
        <topology evidence="1">Multi-pass membrane protein</topology>
    </subcellularLocation>
</comment>
<feature type="transmembrane region" description="Helical" evidence="7">
    <location>
        <begin position="19"/>
        <end position="43"/>
    </location>
</feature>
<keyword evidence="3 7" id="KW-0812">Transmembrane</keyword>
<accession>A0ABT4REN5</accession>
<dbReference type="PANTHER" id="PTHR39087">
    <property type="entry name" value="UPF0104 MEMBRANE PROTEIN MJ1595"/>
    <property type="match status" value="1"/>
</dbReference>
<comment type="caution">
    <text evidence="8">The sequence shown here is derived from an EMBL/GenBank/DDBJ whole genome shotgun (WGS) entry which is preliminary data.</text>
</comment>
<evidence type="ECO:0000256" key="7">
    <source>
        <dbReference type="SAM" id="Phobius"/>
    </source>
</evidence>
<evidence type="ECO:0000256" key="6">
    <source>
        <dbReference type="SAM" id="MobiDB-lite"/>
    </source>
</evidence>
<feature type="region of interest" description="Disordered" evidence="6">
    <location>
        <begin position="331"/>
        <end position="357"/>
    </location>
</feature>
<protein>
    <submittedName>
        <fullName evidence="8">Flippase-like domain-containing protein</fullName>
    </submittedName>
</protein>
<evidence type="ECO:0000256" key="4">
    <source>
        <dbReference type="ARBA" id="ARBA00022989"/>
    </source>
</evidence>
<reference evidence="8" key="1">
    <citation type="submission" date="2022-10" db="EMBL/GenBank/DDBJ databases">
        <title>The WGS of Solirubrobacter sp. CPCC 204708.</title>
        <authorList>
            <person name="Jiang Z."/>
        </authorList>
    </citation>
    <scope>NUCLEOTIDE SEQUENCE</scope>
    <source>
        <strain evidence="8">CPCC 204708</strain>
    </source>
</reference>
<evidence type="ECO:0000313" key="9">
    <source>
        <dbReference type="Proteomes" id="UP001147700"/>
    </source>
</evidence>
<feature type="transmembrane region" description="Helical" evidence="7">
    <location>
        <begin position="98"/>
        <end position="122"/>
    </location>
</feature>
<keyword evidence="5 7" id="KW-0472">Membrane</keyword>
<feature type="transmembrane region" description="Helical" evidence="7">
    <location>
        <begin position="238"/>
        <end position="262"/>
    </location>
</feature>
<feature type="transmembrane region" description="Helical" evidence="7">
    <location>
        <begin position="171"/>
        <end position="194"/>
    </location>
</feature>
<dbReference type="EMBL" id="JAPCID010000007">
    <property type="protein sequence ID" value="MDA0136985.1"/>
    <property type="molecule type" value="Genomic_DNA"/>
</dbReference>
<dbReference type="Pfam" id="PF03706">
    <property type="entry name" value="LPG_synthase_TM"/>
    <property type="match status" value="1"/>
</dbReference>
<evidence type="ECO:0000313" key="8">
    <source>
        <dbReference type="EMBL" id="MDA0136985.1"/>
    </source>
</evidence>
<evidence type="ECO:0000256" key="3">
    <source>
        <dbReference type="ARBA" id="ARBA00022692"/>
    </source>
</evidence>
<keyword evidence="2" id="KW-1003">Cell membrane</keyword>
<dbReference type="Proteomes" id="UP001147700">
    <property type="component" value="Unassembled WGS sequence"/>
</dbReference>
<feature type="transmembrane region" description="Helical" evidence="7">
    <location>
        <begin position="55"/>
        <end position="78"/>
    </location>
</feature>
<gene>
    <name evidence="8" type="ORF">OJ962_05705</name>
</gene>
<evidence type="ECO:0000256" key="2">
    <source>
        <dbReference type="ARBA" id="ARBA00022475"/>
    </source>
</evidence>
<feature type="transmembrane region" description="Helical" evidence="7">
    <location>
        <begin position="143"/>
        <end position="165"/>
    </location>
</feature>
<evidence type="ECO:0000256" key="1">
    <source>
        <dbReference type="ARBA" id="ARBA00004651"/>
    </source>
</evidence>
<keyword evidence="4 7" id="KW-1133">Transmembrane helix</keyword>
<evidence type="ECO:0000256" key="5">
    <source>
        <dbReference type="ARBA" id="ARBA00023136"/>
    </source>
</evidence>
<name>A0ABT4REN5_9ACTN</name>
<keyword evidence="9" id="KW-1185">Reference proteome</keyword>
<feature type="compositionally biased region" description="Basic and acidic residues" evidence="6">
    <location>
        <begin position="331"/>
        <end position="342"/>
    </location>
</feature>
<proteinExistence type="predicted"/>
<dbReference type="NCBIfam" id="TIGR00374">
    <property type="entry name" value="flippase-like domain"/>
    <property type="match status" value="1"/>
</dbReference>
<dbReference type="PANTHER" id="PTHR39087:SF2">
    <property type="entry name" value="UPF0104 MEMBRANE PROTEIN MJ1595"/>
    <property type="match status" value="1"/>
</dbReference>
<organism evidence="8 9">
    <name type="scientific">Solirubrobacter deserti</name>
    <dbReference type="NCBI Taxonomy" id="2282478"/>
    <lineage>
        <taxon>Bacteria</taxon>
        <taxon>Bacillati</taxon>
        <taxon>Actinomycetota</taxon>
        <taxon>Thermoleophilia</taxon>
        <taxon>Solirubrobacterales</taxon>
        <taxon>Solirubrobacteraceae</taxon>
        <taxon>Solirubrobacter</taxon>
    </lineage>
</organism>